<dbReference type="CDD" id="cd10946">
    <property type="entry name" value="CE4_Mll8295_like"/>
    <property type="match status" value="1"/>
</dbReference>
<comment type="similarity">
    <text evidence="2">Belongs to the polysaccharide deacetylase family.</text>
</comment>
<comment type="function">
    <text evidence="1">Is involved in generating a small heat-stable compound (Nod), an acylated oligomer of N-acetylglucosamine, that stimulates mitosis in various plant protoplasts.</text>
</comment>
<evidence type="ECO:0000256" key="2">
    <source>
        <dbReference type="ARBA" id="ARBA00010973"/>
    </source>
</evidence>
<dbReference type="GO" id="GO:0005975">
    <property type="term" value="P:carbohydrate metabolic process"/>
    <property type="evidence" value="ECO:0007669"/>
    <property type="project" value="InterPro"/>
</dbReference>
<dbReference type="GO" id="GO:0016020">
    <property type="term" value="C:membrane"/>
    <property type="evidence" value="ECO:0007669"/>
    <property type="project" value="TreeGrafter"/>
</dbReference>
<keyword evidence="7" id="KW-0472">Membrane</keyword>
<dbReference type="PANTHER" id="PTHR10587:SF133">
    <property type="entry name" value="CHITIN DEACETYLASE 1-RELATED"/>
    <property type="match status" value="1"/>
</dbReference>
<evidence type="ECO:0000259" key="8">
    <source>
        <dbReference type="PROSITE" id="PS51677"/>
    </source>
</evidence>
<feature type="transmembrane region" description="Helical" evidence="7">
    <location>
        <begin position="58"/>
        <end position="80"/>
    </location>
</feature>
<evidence type="ECO:0000256" key="7">
    <source>
        <dbReference type="SAM" id="Phobius"/>
    </source>
</evidence>
<dbReference type="PROSITE" id="PS51677">
    <property type="entry name" value="NODB"/>
    <property type="match status" value="1"/>
</dbReference>
<accession>A0AAU7S1X0</accession>
<keyword evidence="7" id="KW-1133">Transmembrane helix</keyword>
<sequence>MWQNFEFFRSLPLQRRRFAIICTPSPVTMACRADISVSSRCSLSGLKKQGRSPEMGRAPFAFVAFAALFLSNAICQFAAIMREAAGLGGLSHQWNAVLRWLLAGIFAVACAISAQAADKTIYLTFDDGPLPGTKNILSVLREENVPAAVFMVGLHVETSPAGRDLLAEAKAMPLVTVGNHSYSHANNRYRRYYSNTQAVVADMLHANEVLGLTPIVNARLPGRDVFRLPTVSREDLSINVAQWEREWLDYELVAEAGFYLYGWDFEWVHSDDGKPVQSVDHLVNEIDHLFQYGRFTQRGKMILLMHDQMFQDQFNGRENLQSLIRKLRDRGYAFGDIRNYASSSP</sequence>
<name>A0AAU7S1X0_9HYPH</name>
<feature type="domain" description="NodB homology" evidence="8">
    <location>
        <begin position="119"/>
        <end position="335"/>
    </location>
</feature>
<reference evidence="9" key="1">
    <citation type="submission" date="2024-06" db="EMBL/GenBank/DDBJ databases">
        <authorList>
            <person name="Li T."/>
            <person name="Gao R."/>
        </authorList>
    </citation>
    <scope>NUCLEOTIDE SEQUENCE</scope>
    <source>
        <strain evidence="9">ZPR3</strain>
        <plasmid evidence="9">unnamed1</plasmid>
    </source>
</reference>
<evidence type="ECO:0000256" key="4">
    <source>
        <dbReference type="ARBA" id="ARBA00022723"/>
    </source>
</evidence>
<keyword evidence="9" id="KW-0614">Plasmid</keyword>
<dbReference type="InterPro" id="IPR011330">
    <property type="entry name" value="Glyco_hydro/deAcase_b/a-brl"/>
</dbReference>
<evidence type="ECO:0000256" key="1">
    <source>
        <dbReference type="ARBA" id="ARBA00003236"/>
    </source>
</evidence>
<protein>
    <recommendedName>
        <fullName evidence="3">Chitooligosaccharide deacetylase</fullName>
    </recommendedName>
    <alternativeName>
        <fullName evidence="6">Nodulation protein B</fullName>
    </alternativeName>
</protein>
<dbReference type="InterPro" id="IPR002509">
    <property type="entry name" value="NODB_dom"/>
</dbReference>
<organism evidence="9">
    <name type="scientific">Rhizobium sp. ZPR3</name>
    <dbReference type="NCBI Taxonomy" id="3158967"/>
    <lineage>
        <taxon>Bacteria</taxon>
        <taxon>Pseudomonadati</taxon>
        <taxon>Pseudomonadota</taxon>
        <taxon>Alphaproteobacteria</taxon>
        <taxon>Hyphomicrobiales</taxon>
        <taxon>Rhizobiaceae</taxon>
        <taxon>Rhizobium/Agrobacterium group</taxon>
        <taxon>Rhizobium</taxon>
    </lineage>
</organism>
<dbReference type="PANTHER" id="PTHR10587">
    <property type="entry name" value="GLYCOSYL TRANSFERASE-RELATED"/>
    <property type="match status" value="1"/>
</dbReference>
<dbReference type="EMBL" id="CP157961">
    <property type="protein sequence ID" value="XBT96440.1"/>
    <property type="molecule type" value="Genomic_DNA"/>
</dbReference>
<dbReference type="GO" id="GO:0016810">
    <property type="term" value="F:hydrolase activity, acting on carbon-nitrogen (but not peptide) bonds"/>
    <property type="evidence" value="ECO:0007669"/>
    <property type="project" value="InterPro"/>
</dbReference>
<evidence type="ECO:0000313" key="9">
    <source>
        <dbReference type="EMBL" id="XBT96440.1"/>
    </source>
</evidence>
<dbReference type="Gene3D" id="3.20.20.370">
    <property type="entry name" value="Glycoside hydrolase/deacetylase"/>
    <property type="match status" value="1"/>
</dbReference>
<dbReference type="RefSeq" id="WP_349961121.1">
    <property type="nucleotide sequence ID" value="NZ_CP157961.1"/>
</dbReference>
<keyword evidence="7" id="KW-0812">Transmembrane</keyword>
<dbReference type="GO" id="GO:0046872">
    <property type="term" value="F:metal ion binding"/>
    <property type="evidence" value="ECO:0007669"/>
    <property type="project" value="UniProtKB-KW"/>
</dbReference>
<evidence type="ECO:0000256" key="3">
    <source>
        <dbReference type="ARBA" id="ARBA00020071"/>
    </source>
</evidence>
<keyword evidence="4" id="KW-0479">Metal-binding</keyword>
<dbReference type="AlphaFoldDB" id="A0AAU7S1X0"/>
<proteinExistence type="inferred from homology"/>
<keyword evidence="5" id="KW-0378">Hydrolase</keyword>
<dbReference type="Pfam" id="PF01522">
    <property type="entry name" value="Polysacc_deac_1"/>
    <property type="match status" value="1"/>
</dbReference>
<dbReference type="SUPFAM" id="SSF88713">
    <property type="entry name" value="Glycoside hydrolase/deacetylase"/>
    <property type="match status" value="1"/>
</dbReference>
<geneLocation type="plasmid" evidence="9">
    <name>unnamed1</name>
</geneLocation>
<gene>
    <name evidence="9" type="ORF">ABM479_23245</name>
</gene>
<evidence type="ECO:0000256" key="5">
    <source>
        <dbReference type="ARBA" id="ARBA00022801"/>
    </source>
</evidence>
<feature type="transmembrane region" description="Helical" evidence="7">
    <location>
        <begin position="100"/>
        <end position="117"/>
    </location>
</feature>
<evidence type="ECO:0000256" key="6">
    <source>
        <dbReference type="ARBA" id="ARBA00032976"/>
    </source>
</evidence>
<dbReference type="InterPro" id="IPR050248">
    <property type="entry name" value="Polysacc_deacetylase_ArnD"/>
</dbReference>